<feature type="region of interest" description="Disordered" evidence="6">
    <location>
        <begin position="278"/>
        <end position="307"/>
    </location>
</feature>
<sequence length="594" mass="65717">MPLPTSKKDAGLGRAMINRKAKDAQNRSNSSYHTTDLINPSTGGVGLRSITQQTDLEEFLSTAQLADQNFTAERRNVTVVSAPDQMTGAKRGKNPLLPTQQEADETVRRQNENKQRLRIPRRPAWNSSTTPEQLHRLEADAFLDWRRNLAELAEANNFILTPFERNLEVWKQLWRVVERGQLIIQIVDARNPLRFRSEDLEKYVEELEVRLGQAGEDATFSSGKRRNLLLLNKADLLDEGQRQEWARYFTEKGIQFAFFSAANAAALQAARAEAEALEALDAQSGEEDEEDDDEEEDDEVREARKRAAAVTLGARDTKPLVGEEAAEHILLANREKIQRMLREEREAGQNDSVDAAMSTTAGQASLGSSKPSVTARDPAHVLNILELEELIVATMPPLEDFGVDEHRVSFIGFPNVGKSSTINALAKSKKVSVSSTPGKTKHFQTIKLSDNLTLVDCPGLVLPVFAITSAELVLDGVLPIDQLREYTAPADLLAARIPKDIIEGTYGFRIPIQHEEEGGSGQPTGLEVLTAYAIARGFARQGQGNPDESRAARYVFKDYVNAKLLFAHPPPGVDADAFNASQRAHARELLSGRK</sequence>
<feature type="compositionally biased region" description="Polar residues" evidence="6">
    <location>
        <begin position="349"/>
        <end position="372"/>
    </location>
</feature>
<dbReference type="InterPro" id="IPR030378">
    <property type="entry name" value="G_CP_dom"/>
</dbReference>
<dbReference type="FunCoup" id="A0A316VAX8">
    <property type="interactions" value="857"/>
</dbReference>
<dbReference type="SUPFAM" id="SSF52540">
    <property type="entry name" value="P-loop containing nucleoside triphosphate hydrolases"/>
    <property type="match status" value="1"/>
</dbReference>
<evidence type="ECO:0000256" key="1">
    <source>
        <dbReference type="ARBA" id="ARBA00004496"/>
    </source>
</evidence>
<evidence type="ECO:0000313" key="8">
    <source>
        <dbReference type="EMBL" id="PWN34777.1"/>
    </source>
</evidence>
<dbReference type="InParanoid" id="A0A316VAX8"/>
<dbReference type="GO" id="GO:0005525">
    <property type="term" value="F:GTP binding"/>
    <property type="evidence" value="ECO:0007669"/>
    <property type="project" value="UniProtKB-KW"/>
</dbReference>
<proteinExistence type="predicted"/>
<comment type="subcellular location">
    <subcellularLocation>
        <location evidence="1">Cytoplasm</location>
    </subcellularLocation>
</comment>
<keyword evidence="4 8" id="KW-0378">Hydrolase</keyword>
<dbReference type="EMBL" id="KZ819603">
    <property type="protein sequence ID" value="PWN34777.1"/>
    <property type="molecule type" value="Genomic_DNA"/>
</dbReference>
<evidence type="ECO:0000256" key="2">
    <source>
        <dbReference type="ARBA" id="ARBA00022490"/>
    </source>
</evidence>
<evidence type="ECO:0000256" key="6">
    <source>
        <dbReference type="SAM" id="MobiDB-lite"/>
    </source>
</evidence>
<keyword evidence="3" id="KW-0547">Nucleotide-binding</keyword>
<evidence type="ECO:0000256" key="5">
    <source>
        <dbReference type="ARBA" id="ARBA00023134"/>
    </source>
</evidence>
<dbReference type="GeneID" id="37017795"/>
<evidence type="ECO:0000256" key="4">
    <source>
        <dbReference type="ARBA" id="ARBA00022801"/>
    </source>
</evidence>
<dbReference type="InterPro" id="IPR043358">
    <property type="entry name" value="GNL1-like"/>
</dbReference>
<keyword evidence="5" id="KW-0342">GTP-binding</keyword>
<feature type="region of interest" description="Disordered" evidence="6">
    <location>
        <begin position="343"/>
        <end position="373"/>
    </location>
</feature>
<dbReference type="GO" id="GO:0003924">
    <property type="term" value="F:GTPase activity"/>
    <property type="evidence" value="ECO:0007669"/>
    <property type="project" value="InterPro"/>
</dbReference>
<feature type="compositionally biased region" description="Polar residues" evidence="6">
    <location>
        <begin position="26"/>
        <end position="42"/>
    </location>
</feature>
<gene>
    <name evidence="8" type="ORF">FA14DRAFT_113459</name>
</gene>
<evidence type="ECO:0000256" key="3">
    <source>
        <dbReference type="ARBA" id="ARBA00022741"/>
    </source>
</evidence>
<feature type="region of interest" description="Disordered" evidence="6">
    <location>
        <begin position="86"/>
        <end position="116"/>
    </location>
</feature>
<dbReference type="Proteomes" id="UP000245771">
    <property type="component" value="Unassembled WGS sequence"/>
</dbReference>
<dbReference type="AlphaFoldDB" id="A0A316VAX8"/>
<reference evidence="8 9" key="1">
    <citation type="journal article" date="2018" name="Mol. Biol. Evol.">
        <title>Broad Genomic Sampling Reveals a Smut Pathogenic Ancestry of the Fungal Clade Ustilaginomycotina.</title>
        <authorList>
            <person name="Kijpornyongpan T."/>
            <person name="Mondo S.J."/>
            <person name="Barry K."/>
            <person name="Sandor L."/>
            <person name="Lee J."/>
            <person name="Lipzen A."/>
            <person name="Pangilinan J."/>
            <person name="LaButti K."/>
            <person name="Hainaut M."/>
            <person name="Henrissat B."/>
            <person name="Grigoriev I.V."/>
            <person name="Spatafora J.W."/>
            <person name="Aime M.C."/>
        </authorList>
    </citation>
    <scope>NUCLEOTIDE SEQUENCE [LARGE SCALE GENOMIC DNA]</scope>
    <source>
        <strain evidence="8 9">MCA 3882</strain>
    </source>
</reference>
<dbReference type="Pfam" id="PF01926">
    <property type="entry name" value="MMR_HSR1"/>
    <property type="match status" value="1"/>
</dbReference>
<dbReference type="PANTHER" id="PTHR45709:SF2">
    <property type="entry name" value="LARGE SUBUNIT GTPASE 1 HOMOLOG"/>
    <property type="match status" value="1"/>
</dbReference>
<dbReference type="Gene3D" id="3.40.50.300">
    <property type="entry name" value="P-loop containing nucleotide triphosphate hydrolases"/>
    <property type="match status" value="2"/>
</dbReference>
<dbReference type="STRING" id="1280837.A0A316VAX8"/>
<feature type="compositionally biased region" description="Acidic residues" evidence="6">
    <location>
        <begin position="284"/>
        <end position="300"/>
    </location>
</feature>
<dbReference type="OrthoDB" id="61815at2759"/>
<evidence type="ECO:0000313" key="9">
    <source>
        <dbReference type="Proteomes" id="UP000245771"/>
    </source>
</evidence>
<feature type="region of interest" description="Disordered" evidence="6">
    <location>
        <begin position="18"/>
        <end position="44"/>
    </location>
</feature>
<keyword evidence="2" id="KW-0963">Cytoplasm</keyword>
<accession>A0A316VAX8</accession>
<feature type="domain" description="CP-type G" evidence="7">
    <location>
        <begin position="170"/>
        <end position="463"/>
    </location>
</feature>
<dbReference type="RefSeq" id="XP_025355079.1">
    <property type="nucleotide sequence ID" value="XM_025496014.1"/>
</dbReference>
<dbReference type="InterPro" id="IPR006073">
    <property type="entry name" value="GTP-bd"/>
</dbReference>
<feature type="non-terminal residue" evidence="8">
    <location>
        <position position="594"/>
    </location>
</feature>
<dbReference type="PANTHER" id="PTHR45709">
    <property type="entry name" value="LARGE SUBUNIT GTPASE 1 HOMOLOG-RELATED"/>
    <property type="match status" value="1"/>
</dbReference>
<dbReference type="InterPro" id="IPR027417">
    <property type="entry name" value="P-loop_NTPase"/>
</dbReference>
<name>A0A316VAX8_9BASI</name>
<keyword evidence="9" id="KW-1185">Reference proteome</keyword>
<dbReference type="PROSITE" id="PS51721">
    <property type="entry name" value="G_CP"/>
    <property type="match status" value="1"/>
</dbReference>
<protein>
    <submittedName>
        <fullName evidence="8">P-loop containing nucleoside triphosphate hydrolase protein</fullName>
    </submittedName>
</protein>
<feature type="compositionally biased region" description="Basic and acidic residues" evidence="6">
    <location>
        <begin position="105"/>
        <end position="115"/>
    </location>
</feature>
<evidence type="ECO:0000259" key="7">
    <source>
        <dbReference type="PROSITE" id="PS51721"/>
    </source>
</evidence>
<dbReference type="GO" id="GO:0005829">
    <property type="term" value="C:cytosol"/>
    <property type="evidence" value="ECO:0007669"/>
    <property type="project" value="TreeGrafter"/>
</dbReference>
<organism evidence="8 9">
    <name type="scientific">Meira miltonrushii</name>
    <dbReference type="NCBI Taxonomy" id="1280837"/>
    <lineage>
        <taxon>Eukaryota</taxon>
        <taxon>Fungi</taxon>
        <taxon>Dikarya</taxon>
        <taxon>Basidiomycota</taxon>
        <taxon>Ustilaginomycotina</taxon>
        <taxon>Exobasidiomycetes</taxon>
        <taxon>Exobasidiales</taxon>
        <taxon>Brachybasidiaceae</taxon>
        <taxon>Meira</taxon>
    </lineage>
</organism>
<dbReference type="GO" id="GO:0000054">
    <property type="term" value="P:ribosomal subunit export from nucleus"/>
    <property type="evidence" value="ECO:0007669"/>
    <property type="project" value="TreeGrafter"/>
</dbReference>